<dbReference type="AlphaFoldDB" id="A0A6B0Y275"/>
<dbReference type="PANTHER" id="PTHR35271:SF1">
    <property type="entry name" value="ABC TRANSPORTER, SUBSTRATE-BINDING LIPOPROTEIN"/>
    <property type="match status" value="1"/>
</dbReference>
<comment type="caution">
    <text evidence="1">The sequence shown here is derived from an EMBL/GenBank/DDBJ whole genome shotgun (WGS) entry which is preliminary data.</text>
</comment>
<dbReference type="EMBL" id="VXRY01000348">
    <property type="protein sequence ID" value="MXY34167.1"/>
    <property type="molecule type" value="Genomic_DNA"/>
</dbReference>
<evidence type="ECO:0000313" key="1">
    <source>
        <dbReference type="EMBL" id="MXY34167.1"/>
    </source>
</evidence>
<gene>
    <name evidence="1" type="ORF">F4Y60_08790</name>
</gene>
<name>A0A6B0Y275_9RHOB</name>
<dbReference type="PANTHER" id="PTHR35271">
    <property type="entry name" value="ABC TRANSPORTER, SUBSTRATE-BINDING LIPOPROTEIN-RELATED"/>
    <property type="match status" value="1"/>
</dbReference>
<evidence type="ECO:0008006" key="2">
    <source>
        <dbReference type="Google" id="ProtNLM"/>
    </source>
</evidence>
<protein>
    <recommendedName>
        <fullName evidence="2">ABC transporter substrate-binding protein</fullName>
    </recommendedName>
</protein>
<dbReference type="Gene3D" id="3.40.50.2300">
    <property type="match status" value="2"/>
</dbReference>
<organism evidence="1">
    <name type="scientific">Boseongicola sp. SB0664_bin_43</name>
    <dbReference type="NCBI Taxonomy" id="2604844"/>
    <lineage>
        <taxon>Bacteria</taxon>
        <taxon>Pseudomonadati</taxon>
        <taxon>Pseudomonadota</taxon>
        <taxon>Alphaproteobacteria</taxon>
        <taxon>Rhodobacterales</taxon>
        <taxon>Paracoccaceae</taxon>
        <taxon>Boseongicola</taxon>
    </lineage>
</organism>
<accession>A0A6B0Y275</accession>
<proteinExistence type="predicted"/>
<reference evidence="1" key="1">
    <citation type="submission" date="2019-09" db="EMBL/GenBank/DDBJ databases">
        <title>Characterisation of the sponge microbiome using genome-centric metagenomics.</title>
        <authorList>
            <person name="Engelberts J.P."/>
            <person name="Robbins S.J."/>
            <person name="De Goeij J.M."/>
            <person name="Aranda M."/>
            <person name="Bell S.C."/>
            <person name="Webster N.S."/>
        </authorList>
    </citation>
    <scope>NUCLEOTIDE SEQUENCE</scope>
    <source>
        <strain evidence="1">SB0664_bin_43</strain>
    </source>
</reference>
<sequence>MRFVPCSSRRELLAGLLAIGFLGSIPGSLHASETGMSVFMVLWRGETEVEAGFREHFAEAECPIDITVRSLDRNVSKIPAILAEIESAQPDLVYTWGTSVTLGIAGRDPELAEGPEDYPPMILDRPILFTMVSQPVRSRIIEAFGPTGRNVTGVSHIVPVETQLEAMRAYMPVDRIAVIFTPTETNSVLAVEQLVALGAREGIRVDEFPVPLDSEGNPSREVLPGLIDKAADGGPQFLYLGPDSFVGEHAQYITDLANAKRLPSFASTERMLASSDALYGLVAPYRKVGRFTAQKAERIICGEEAASEIPVEVMPEFSYQIRADVAQSLNILPNLSLLDYAEIIGQ</sequence>
<dbReference type="InterPro" id="IPR007487">
    <property type="entry name" value="ABC_transpt-TYRBP-like"/>
</dbReference>
<dbReference type="CDD" id="cd06325">
    <property type="entry name" value="PBP1_ABC_unchar_transporter"/>
    <property type="match status" value="1"/>
</dbReference>
<dbReference type="Pfam" id="PF04392">
    <property type="entry name" value="ABC_sub_bind"/>
    <property type="match status" value="1"/>
</dbReference>